<proteinExistence type="predicted"/>
<dbReference type="PROSITE" id="PS51257">
    <property type="entry name" value="PROKAR_LIPOPROTEIN"/>
    <property type="match status" value="1"/>
</dbReference>
<reference evidence="3" key="1">
    <citation type="journal article" date="2019" name="Int. J. Syst. Evol. Microbiol.">
        <title>The Global Catalogue of Microorganisms (GCM) 10K type strain sequencing project: providing services to taxonomists for standard genome sequencing and annotation.</title>
        <authorList>
            <consortium name="The Broad Institute Genomics Platform"/>
            <consortium name="The Broad Institute Genome Sequencing Center for Infectious Disease"/>
            <person name="Wu L."/>
            <person name="Ma J."/>
        </authorList>
    </citation>
    <scope>NUCLEOTIDE SEQUENCE [LARGE SCALE GENOMIC DNA]</scope>
    <source>
        <strain evidence="3">JCM 18285</strain>
    </source>
</reference>
<dbReference type="Gene3D" id="2.60.120.260">
    <property type="entry name" value="Galactose-binding domain-like"/>
    <property type="match status" value="1"/>
</dbReference>
<comment type="caution">
    <text evidence="2">The sequence shown here is derived from an EMBL/GenBank/DDBJ whole genome shotgun (WGS) entry which is preliminary data.</text>
</comment>
<evidence type="ECO:0008006" key="4">
    <source>
        <dbReference type="Google" id="ProtNLM"/>
    </source>
</evidence>
<dbReference type="Gene3D" id="2.60.40.1220">
    <property type="match status" value="1"/>
</dbReference>
<evidence type="ECO:0000313" key="2">
    <source>
        <dbReference type="EMBL" id="GAA4933765.1"/>
    </source>
</evidence>
<organism evidence="2 3">
    <name type="scientific">Algibacter agarivorans</name>
    <dbReference type="NCBI Taxonomy" id="1109741"/>
    <lineage>
        <taxon>Bacteria</taxon>
        <taxon>Pseudomonadati</taxon>
        <taxon>Bacteroidota</taxon>
        <taxon>Flavobacteriia</taxon>
        <taxon>Flavobacteriales</taxon>
        <taxon>Flavobacteriaceae</taxon>
        <taxon>Algibacter</taxon>
    </lineage>
</organism>
<dbReference type="Proteomes" id="UP001501302">
    <property type="component" value="Unassembled WGS sequence"/>
</dbReference>
<evidence type="ECO:0000256" key="1">
    <source>
        <dbReference type="ARBA" id="ARBA00022729"/>
    </source>
</evidence>
<dbReference type="InterPro" id="IPR014755">
    <property type="entry name" value="Cu-Rt/internalin_Ig-like"/>
</dbReference>
<dbReference type="EMBL" id="BAABJJ010000003">
    <property type="protein sequence ID" value="GAA4933765.1"/>
    <property type="molecule type" value="Genomic_DNA"/>
</dbReference>
<accession>A0ABP9GA21</accession>
<keyword evidence="1" id="KW-0732">Signal</keyword>
<gene>
    <name evidence="2" type="ORF">GCM10023314_02780</name>
</gene>
<name>A0ABP9GA21_9FLAO</name>
<protein>
    <recommendedName>
        <fullName evidence="4">DUF5017 domain-containing protein</fullName>
    </recommendedName>
</protein>
<keyword evidence="3" id="KW-1185">Reference proteome</keyword>
<evidence type="ECO:0000313" key="3">
    <source>
        <dbReference type="Proteomes" id="UP001501302"/>
    </source>
</evidence>
<dbReference type="RefSeq" id="WP_345189733.1">
    <property type="nucleotide sequence ID" value="NZ_BAABJJ010000003.1"/>
</dbReference>
<sequence>MKNIKILQFMFIASLLLFSCNEDESVTLVEPNHRVIVTSEMNFENTINIGGHIDFGDLSRGVKSRVWTFPTNATNISGEDGNTSARDVIKGFFYEPGVYDVVLSQVFSGNVYPNEDSTEPIQGRELDTTIVVTVRGNVAANIQINYVNDDGSTGAPLNLSNNAENEIIASKYVRLTQGSTGEPTDFNWSLNGAKPEQVLIADDPDAETDVRYSKLGTWDLQFIASRTRPTDADTIYIKNFIKVNPSTEPVVLDRVFEKEAQTKIGLEFSREMDPATVNKNNFTVSIDTAGGATLNPEIASVTVDANEGNILVVELANEVMYNDDIVKISYTPGVLSTLDAVQATTITDAILTDFIKTNILESLNVDHSIETSDDSNWPYLWWGGQWGEYDLSVSFDRAHTGDKSLYIEFRPNGGMIIGHKDAGGADITFTVESGFKYEMGAWIYIEDLGNITGEANVRMYWTPGTNWGIGDNVTFAPTTTTGEWFYSSSVVQFAAAGEVGYMIRGINTNTERLKFYMDDLTLYKLTSRP</sequence>